<reference evidence="4" key="1">
    <citation type="submission" date="2025-08" db="UniProtKB">
        <authorList>
            <consortium name="RefSeq"/>
        </authorList>
    </citation>
    <scope>IDENTIFICATION</scope>
    <source>
        <tissue evidence="4">Leaf</tissue>
    </source>
</reference>
<dbReference type="GO" id="GO:0000981">
    <property type="term" value="F:DNA-binding transcription factor activity, RNA polymerase II-specific"/>
    <property type="evidence" value="ECO:0007669"/>
    <property type="project" value="InterPro"/>
</dbReference>
<dbReference type="RefSeq" id="XP_014523340.1">
    <property type="nucleotide sequence ID" value="XM_014667854.1"/>
</dbReference>
<evidence type="ECO:0000256" key="1">
    <source>
        <dbReference type="SAM" id="Phobius"/>
    </source>
</evidence>
<dbReference type="InterPro" id="IPR052579">
    <property type="entry name" value="Zinc_finger_SWIM"/>
</dbReference>
<dbReference type="OrthoDB" id="1430165at2759"/>
<dbReference type="Pfam" id="PF08731">
    <property type="entry name" value="AFT"/>
    <property type="match status" value="1"/>
</dbReference>
<sequence>MDNYPFLDSQMNSDFMSEFSSFINKVGKGDYTDKFSTDQIFPSCDDMIDWVWKIAFQLGFVVVIIRSDTATGEPERKIFVVLGCERSGKYRKYKQDVKPSVSGTRKCECPFKLRGKPKGHSWVLKVMCGYHNHELAETLVGHPYAGRLNAAEQSILIDMTKSQVKPSNILLTLKEHNEDNVTTIKQIYNARYTYKRSFRGLRTEMQQLMMLLDRDKYIQHSRCLEDSDVVSDLFWTHPDSAHLVNSFNIVFLMDTTYKTNKYRLLLLEIVGVTSTGLTFTAAFALLSSERQHNFTWALEMFRRLLLTTEGGPRVVVTDRDIALINAITNVFPETYHMLCTFHIMKNVKAKCKMLVDNAEAWDGLMVEFAHWNLKRLLGSSMGDLCSYWDAMHNVIVLQHNKIRASFEKSINLKSDAYKALRYKRLVGRVSRYALELIADEVQRVNKIGLDSARCGCILSSTYGLPCVCILARYESGMTPLGEIHVIWTRLSISRTVSTESLP</sequence>
<evidence type="ECO:0000259" key="2">
    <source>
        <dbReference type="Pfam" id="PF10551"/>
    </source>
</evidence>
<feature type="transmembrane region" description="Helical" evidence="1">
    <location>
        <begin position="264"/>
        <end position="286"/>
    </location>
</feature>
<dbReference type="GO" id="GO:0010106">
    <property type="term" value="P:cellular response to iron ion starvation"/>
    <property type="evidence" value="ECO:0007669"/>
    <property type="project" value="InterPro"/>
</dbReference>
<evidence type="ECO:0000313" key="4">
    <source>
        <dbReference type="RefSeq" id="XP_014523340.1"/>
    </source>
</evidence>
<dbReference type="PANTHER" id="PTHR31569:SF4">
    <property type="entry name" value="SWIM-TYPE DOMAIN-CONTAINING PROTEIN"/>
    <property type="match status" value="1"/>
</dbReference>
<organism evidence="3 4">
    <name type="scientific">Vigna radiata var. radiata</name>
    <name type="common">Mung bean</name>
    <name type="synonym">Phaseolus aureus</name>
    <dbReference type="NCBI Taxonomy" id="3916"/>
    <lineage>
        <taxon>Eukaryota</taxon>
        <taxon>Viridiplantae</taxon>
        <taxon>Streptophyta</taxon>
        <taxon>Embryophyta</taxon>
        <taxon>Tracheophyta</taxon>
        <taxon>Spermatophyta</taxon>
        <taxon>Magnoliopsida</taxon>
        <taxon>eudicotyledons</taxon>
        <taxon>Gunneridae</taxon>
        <taxon>Pentapetalae</taxon>
        <taxon>rosids</taxon>
        <taxon>fabids</taxon>
        <taxon>Fabales</taxon>
        <taxon>Fabaceae</taxon>
        <taxon>Papilionoideae</taxon>
        <taxon>50 kb inversion clade</taxon>
        <taxon>NPAAA clade</taxon>
        <taxon>indigoferoid/millettioid clade</taxon>
        <taxon>Phaseoleae</taxon>
        <taxon>Vigna</taxon>
    </lineage>
</organism>
<dbReference type="GeneID" id="106779682"/>
<protein>
    <submittedName>
        <fullName evidence="4">Protein FAR1-RELATED SEQUENCE 5-like</fullName>
    </submittedName>
</protein>
<gene>
    <name evidence="4" type="primary">LOC106779682</name>
</gene>
<keyword evidence="1" id="KW-0812">Transmembrane</keyword>
<dbReference type="InterPro" id="IPR014842">
    <property type="entry name" value="AFT"/>
</dbReference>
<name>A0A1S3VYE0_VIGRR</name>
<dbReference type="Proteomes" id="UP000087766">
    <property type="component" value="Unplaced"/>
</dbReference>
<accession>A0A1S3VYE0</accession>
<feature type="domain" description="MULE transposase" evidence="2">
    <location>
        <begin position="250"/>
        <end position="346"/>
    </location>
</feature>
<dbReference type="GO" id="GO:0045944">
    <property type="term" value="P:positive regulation of transcription by RNA polymerase II"/>
    <property type="evidence" value="ECO:0007669"/>
    <property type="project" value="InterPro"/>
</dbReference>
<evidence type="ECO:0000313" key="3">
    <source>
        <dbReference type="Proteomes" id="UP000087766"/>
    </source>
</evidence>
<keyword evidence="1" id="KW-0472">Membrane</keyword>
<dbReference type="AlphaFoldDB" id="A0A1S3VYE0"/>
<keyword evidence="1" id="KW-1133">Transmembrane helix</keyword>
<dbReference type="KEGG" id="vra:106779682"/>
<dbReference type="InterPro" id="IPR018289">
    <property type="entry name" value="MULE_transposase_dom"/>
</dbReference>
<dbReference type="Pfam" id="PF10551">
    <property type="entry name" value="MULE"/>
    <property type="match status" value="1"/>
</dbReference>
<dbReference type="PANTHER" id="PTHR31569">
    <property type="entry name" value="SWIM-TYPE DOMAIN-CONTAINING PROTEIN"/>
    <property type="match status" value="1"/>
</dbReference>
<keyword evidence="3" id="KW-1185">Reference proteome</keyword>
<proteinExistence type="predicted"/>